<dbReference type="GO" id="GO:0003677">
    <property type="term" value="F:DNA binding"/>
    <property type="evidence" value="ECO:0007669"/>
    <property type="project" value="TreeGrafter"/>
</dbReference>
<evidence type="ECO:0000259" key="7">
    <source>
        <dbReference type="Pfam" id="PF03847"/>
    </source>
</evidence>
<dbReference type="EMBL" id="PYDT01000011">
    <property type="protein sequence ID" value="THU44034.1"/>
    <property type="molecule type" value="Genomic_DNA"/>
</dbReference>
<sequence>MEAPAPPPPAVSSEQPPPAAASSQPPEPTQTPSPSPSPSPAPDPAQPPPVSAPPPPSAVPSASQNPPQLQPQSLPPSQSQPPPPQQQTQPQQPIQQPRPPLVRNRPPAPFPHFSHHLPSSAPPSSSTSASSSSAAPAPPPSAASQRGGLAIGVPAHSSHVPRAQQPVATYSSIGASPAFNQPFTALPRMTEQSSAANAQVRQPIQGIQNIGMIGSLSTTTQIRPGGATGPPQQRLVQPTSRAVSPSTNQTLGSQKFSNSGLIRGPSMVSSGSISSVPQQSLVSSQGKQMPASSSSFRPQPARPLGPATTKPNPPTLVQTNVAQPAVTHPVVGTDAAESGDHILGKRSLRELVSQIDPSEKLDSEVEDVLVEIAEDFVESVATFACSLAKHRKSTTLEAKDILLHVERNWNMTLPGYSGDEIKCFKKQFTNDIHKERLAVIKKSMAATGDAANPKNASGGPAAAGSKSHAPKAPPIGSPKA</sequence>
<dbReference type="PANTHER" id="PTHR12264">
    <property type="entry name" value="TRANSCRIPTION INITIATION FACTOR TFIID SUBUNIT 12"/>
    <property type="match status" value="1"/>
</dbReference>
<organism evidence="8 9">
    <name type="scientific">Musa balbisiana</name>
    <name type="common">Banana</name>
    <dbReference type="NCBI Taxonomy" id="52838"/>
    <lineage>
        <taxon>Eukaryota</taxon>
        <taxon>Viridiplantae</taxon>
        <taxon>Streptophyta</taxon>
        <taxon>Embryophyta</taxon>
        <taxon>Tracheophyta</taxon>
        <taxon>Spermatophyta</taxon>
        <taxon>Magnoliopsida</taxon>
        <taxon>Liliopsida</taxon>
        <taxon>Zingiberales</taxon>
        <taxon>Musaceae</taxon>
        <taxon>Musa</taxon>
    </lineage>
</organism>
<keyword evidence="4" id="KW-0804">Transcription</keyword>
<feature type="compositionally biased region" description="Low complexity" evidence="6">
    <location>
        <begin position="264"/>
        <end position="285"/>
    </location>
</feature>
<feature type="compositionally biased region" description="Pro residues" evidence="6">
    <location>
        <begin position="1"/>
        <end position="58"/>
    </location>
</feature>
<evidence type="ECO:0000256" key="1">
    <source>
        <dbReference type="ARBA" id="ARBA00004123"/>
    </source>
</evidence>
<proteinExistence type="inferred from homology"/>
<dbReference type="Gene3D" id="1.10.20.10">
    <property type="entry name" value="Histone, subunit A"/>
    <property type="match status" value="1"/>
</dbReference>
<dbReference type="GO" id="GO:0051123">
    <property type="term" value="P:RNA polymerase II preinitiation complex assembly"/>
    <property type="evidence" value="ECO:0007669"/>
    <property type="project" value="TreeGrafter"/>
</dbReference>
<dbReference type="FunFam" id="1.10.20.10:FF:000011">
    <property type="entry name" value="Transcription initiation factor TFIID subunit 12"/>
    <property type="match status" value="1"/>
</dbReference>
<feature type="compositionally biased region" description="Pro residues" evidence="6">
    <location>
        <begin position="96"/>
        <end position="110"/>
    </location>
</feature>
<evidence type="ECO:0000256" key="6">
    <source>
        <dbReference type="SAM" id="MobiDB-lite"/>
    </source>
</evidence>
<feature type="region of interest" description="Disordered" evidence="6">
    <location>
        <begin position="447"/>
        <end position="480"/>
    </location>
</feature>
<feature type="region of interest" description="Disordered" evidence="6">
    <location>
        <begin position="1"/>
        <end position="198"/>
    </location>
</feature>
<keyword evidence="5" id="KW-0539">Nucleus</keyword>
<comment type="subcellular location">
    <subcellularLocation>
        <location evidence="1">Nucleus</location>
    </subcellularLocation>
</comment>
<dbReference type="InterPro" id="IPR009072">
    <property type="entry name" value="Histone-fold"/>
</dbReference>
<feature type="compositionally biased region" description="Low complexity" evidence="6">
    <location>
        <begin position="450"/>
        <end position="467"/>
    </location>
</feature>
<evidence type="ECO:0000313" key="9">
    <source>
        <dbReference type="Proteomes" id="UP000317650"/>
    </source>
</evidence>
<keyword evidence="3" id="KW-0805">Transcription regulation</keyword>
<dbReference type="AlphaFoldDB" id="A0A4S8I9A2"/>
<feature type="compositionally biased region" description="Low complexity" evidence="6">
    <location>
        <begin position="86"/>
        <end position="95"/>
    </location>
</feature>
<dbReference type="GO" id="GO:0046982">
    <property type="term" value="F:protein heterodimerization activity"/>
    <property type="evidence" value="ECO:0007669"/>
    <property type="project" value="InterPro"/>
</dbReference>
<comment type="caution">
    <text evidence="8">The sequence shown here is derived from an EMBL/GenBank/DDBJ whole genome shotgun (WGS) entry which is preliminary data.</text>
</comment>
<feature type="compositionally biased region" description="Low complexity" evidence="6">
    <location>
        <begin position="116"/>
        <end position="135"/>
    </location>
</feature>
<accession>A0A4S8I9A2</accession>
<dbReference type="InterPro" id="IPR037794">
    <property type="entry name" value="TAF12"/>
</dbReference>
<dbReference type="PANTHER" id="PTHR12264:SF21">
    <property type="entry name" value="TRANSCRIPTION INITIATION FACTOR TFIID SUBUNIT 12"/>
    <property type="match status" value="1"/>
</dbReference>
<dbReference type="GO" id="GO:0017025">
    <property type="term" value="F:TBP-class protein binding"/>
    <property type="evidence" value="ECO:0007669"/>
    <property type="project" value="TreeGrafter"/>
</dbReference>
<dbReference type="InterPro" id="IPR003228">
    <property type="entry name" value="TFIID_TAF12_dom"/>
</dbReference>
<gene>
    <name evidence="8" type="ORF">C4D60_Mb02t03110</name>
</gene>
<dbReference type="GO" id="GO:0000124">
    <property type="term" value="C:SAGA complex"/>
    <property type="evidence" value="ECO:0007669"/>
    <property type="project" value="InterPro"/>
</dbReference>
<feature type="compositionally biased region" description="Polar residues" evidence="6">
    <location>
        <begin position="230"/>
        <end position="260"/>
    </location>
</feature>
<dbReference type="SUPFAM" id="SSF47113">
    <property type="entry name" value="Histone-fold"/>
    <property type="match status" value="1"/>
</dbReference>
<feature type="compositionally biased region" description="Low complexity" evidence="6">
    <location>
        <begin position="59"/>
        <end position="77"/>
    </location>
</feature>
<feature type="compositionally biased region" description="Pro residues" evidence="6">
    <location>
        <begin position="471"/>
        <end position="480"/>
    </location>
</feature>
<evidence type="ECO:0000313" key="8">
    <source>
        <dbReference type="EMBL" id="THU44034.1"/>
    </source>
</evidence>
<feature type="compositionally biased region" description="Polar residues" evidence="6">
    <location>
        <begin position="286"/>
        <end position="297"/>
    </location>
</feature>
<dbReference type="GO" id="GO:0005669">
    <property type="term" value="C:transcription factor TFIID complex"/>
    <property type="evidence" value="ECO:0007669"/>
    <property type="project" value="InterPro"/>
</dbReference>
<evidence type="ECO:0000256" key="3">
    <source>
        <dbReference type="ARBA" id="ARBA00023015"/>
    </source>
</evidence>
<reference evidence="8 9" key="1">
    <citation type="journal article" date="2019" name="Nat. Plants">
        <title>Genome sequencing of Musa balbisiana reveals subgenome evolution and function divergence in polyploid bananas.</title>
        <authorList>
            <person name="Yao X."/>
        </authorList>
    </citation>
    <scope>NUCLEOTIDE SEQUENCE [LARGE SCALE GENOMIC DNA]</scope>
    <source>
        <strain evidence="9">cv. DH-PKW</strain>
        <tissue evidence="8">Leaves</tissue>
    </source>
</reference>
<evidence type="ECO:0000256" key="5">
    <source>
        <dbReference type="ARBA" id="ARBA00023242"/>
    </source>
</evidence>
<name>A0A4S8I9A2_MUSBA</name>
<dbReference type="STRING" id="52838.A0A4S8I9A2"/>
<dbReference type="Proteomes" id="UP000317650">
    <property type="component" value="Chromosome 2"/>
</dbReference>
<evidence type="ECO:0000256" key="4">
    <source>
        <dbReference type="ARBA" id="ARBA00023163"/>
    </source>
</evidence>
<feature type="domain" description="Transcription initiation factor TFIID subunit 12" evidence="7">
    <location>
        <begin position="344"/>
        <end position="411"/>
    </location>
</feature>
<feature type="compositionally biased region" description="Polar residues" evidence="6">
    <location>
        <begin position="166"/>
        <end position="183"/>
    </location>
</feature>
<dbReference type="CDD" id="cd07981">
    <property type="entry name" value="HFD_TAF12"/>
    <property type="match status" value="1"/>
</dbReference>
<comment type="similarity">
    <text evidence="2">Belongs to the TAF12 family.</text>
</comment>
<dbReference type="Pfam" id="PF03847">
    <property type="entry name" value="TFIID_20kDa"/>
    <property type="match status" value="1"/>
</dbReference>
<protein>
    <recommendedName>
        <fullName evidence="7">Transcription initiation factor TFIID subunit 12 domain-containing protein</fullName>
    </recommendedName>
</protein>
<feature type="region of interest" description="Disordered" evidence="6">
    <location>
        <begin position="218"/>
        <end position="312"/>
    </location>
</feature>
<evidence type="ECO:0000256" key="2">
    <source>
        <dbReference type="ARBA" id="ARBA00007530"/>
    </source>
</evidence>
<keyword evidence="9" id="KW-1185">Reference proteome</keyword>